<feature type="region of interest" description="Disordered" evidence="3">
    <location>
        <begin position="64"/>
        <end position="85"/>
    </location>
</feature>
<evidence type="ECO:0000256" key="3">
    <source>
        <dbReference type="SAM" id="MobiDB-lite"/>
    </source>
</evidence>
<gene>
    <name evidence="4" type="ORF">CDAUBV1_LOCUS5435</name>
</gene>
<dbReference type="AlphaFoldDB" id="A0AAV2T543"/>
<dbReference type="InterPro" id="IPR012476">
    <property type="entry name" value="GLE1"/>
</dbReference>
<name>A0AAV2T543_CALDB</name>
<organism evidence="4 5">
    <name type="scientific">Calicophoron daubneyi</name>
    <name type="common">Rumen fluke</name>
    <name type="synonym">Paramphistomum daubneyi</name>
    <dbReference type="NCBI Taxonomy" id="300641"/>
    <lineage>
        <taxon>Eukaryota</taxon>
        <taxon>Metazoa</taxon>
        <taxon>Spiralia</taxon>
        <taxon>Lophotrochozoa</taxon>
        <taxon>Platyhelminthes</taxon>
        <taxon>Trematoda</taxon>
        <taxon>Digenea</taxon>
        <taxon>Plagiorchiida</taxon>
        <taxon>Pronocephalata</taxon>
        <taxon>Paramphistomoidea</taxon>
        <taxon>Paramphistomidae</taxon>
        <taxon>Calicophoron</taxon>
    </lineage>
</organism>
<dbReference type="GO" id="GO:0005643">
    <property type="term" value="C:nuclear pore"/>
    <property type="evidence" value="ECO:0007669"/>
    <property type="project" value="InterPro"/>
</dbReference>
<comment type="caution">
    <text evidence="4">The sequence shown here is derived from an EMBL/GenBank/DDBJ whole genome shotgun (WGS) entry which is preliminary data.</text>
</comment>
<dbReference type="InterPro" id="IPR038506">
    <property type="entry name" value="GLE1-like_sf"/>
</dbReference>
<protein>
    <recommendedName>
        <fullName evidence="2">GLE1 RNA export mediator</fullName>
    </recommendedName>
</protein>
<accession>A0AAV2T543</accession>
<evidence type="ECO:0000256" key="1">
    <source>
        <dbReference type="ARBA" id="ARBA00024680"/>
    </source>
</evidence>
<dbReference type="GO" id="GO:0016973">
    <property type="term" value="P:poly(A)+ mRNA export from nucleus"/>
    <property type="evidence" value="ECO:0007669"/>
    <property type="project" value="InterPro"/>
</dbReference>
<dbReference type="Pfam" id="PF07817">
    <property type="entry name" value="GLE1"/>
    <property type="match status" value="1"/>
</dbReference>
<dbReference type="Proteomes" id="UP001497525">
    <property type="component" value="Unassembled WGS sequence"/>
</dbReference>
<sequence>MSVVERTSDLDCIQRQPFITHNEAAQDYERKLRRVRRNIVVVTDKIESRLKELSYRLECSSFEDTVNDSKPKSVSRSETQSQYSSIDRTDLYGNPASSTVCKTRTCGKLHDMLKNVVSSRLKVYEQLSTVSEHSYQWNRLKDEIEEIEARALITLILPSVSPLDESEVSTEYELELVMKTLEQQALNCVKEAGRMKETLRSSSTGESTCARGEEIRKSVSDADTDLLLKKIFPRIGEAQRILEASARRLYPVLSDYNMRKQTLHVKRIINCACSQIIRHDPGHCLDRLNYLLTFLDGGAIKATGITDTNGSTPAQVTLRDLIPSEVGDTYAWHCLFSSSLSQAEHQFAHSVDSAVVFAALLSGILGRHTEKIPEFFARVFVACPSLGLVAGLDQASEVNTSMANLLETGDPLSKWRGIARLFAALTIAQPPPSLHCPRPPHLSPALLWRTLASLANSQFVPCATAEVLHGLLEVAGEVLLRLYGRQAEKLLTSIINLIHNSPELSMSSPELALVSTIEVALRTGSFSCLGYVEQKFWTNNT</sequence>
<proteinExistence type="predicted"/>
<evidence type="ECO:0000313" key="5">
    <source>
        <dbReference type="Proteomes" id="UP001497525"/>
    </source>
</evidence>
<reference evidence="4" key="1">
    <citation type="submission" date="2024-06" db="EMBL/GenBank/DDBJ databases">
        <authorList>
            <person name="Liu X."/>
            <person name="Lenzi L."/>
            <person name="Haldenby T S."/>
            <person name="Uol C."/>
        </authorList>
    </citation>
    <scope>NUCLEOTIDE SEQUENCE</scope>
</reference>
<dbReference type="Gene3D" id="1.25.40.510">
    <property type="entry name" value="GLE1-like"/>
    <property type="match status" value="1"/>
</dbReference>
<dbReference type="EMBL" id="CAXLJL010000133">
    <property type="protein sequence ID" value="CAL5132582.1"/>
    <property type="molecule type" value="Genomic_DNA"/>
</dbReference>
<evidence type="ECO:0000313" key="4">
    <source>
        <dbReference type="EMBL" id="CAL5132582.1"/>
    </source>
</evidence>
<feature type="compositionally biased region" description="Polar residues" evidence="3">
    <location>
        <begin position="72"/>
        <end position="85"/>
    </location>
</feature>
<comment type="function">
    <text evidence="1">Required for the export of mRNAs containing poly(A) tails from the nucleus into the cytoplasm. May be involved in the terminal step of the mRNA transport through the nuclear pore complex (NPC).</text>
</comment>
<evidence type="ECO:0000256" key="2">
    <source>
        <dbReference type="ARBA" id="ARBA00030897"/>
    </source>
</evidence>